<dbReference type="RefSeq" id="WP_211852132.1">
    <property type="nucleotide sequence ID" value="NZ_JAAGBB010000008.1"/>
</dbReference>
<dbReference type="PROSITE" id="PS00211">
    <property type="entry name" value="ABC_TRANSPORTER_1"/>
    <property type="match status" value="1"/>
</dbReference>
<evidence type="ECO:0000313" key="10">
    <source>
        <dbReference type="EMBL" id="MBR0664471.1"/>
    </source>
</evidence>
<feature type="transmembrane region" description="Helical" evidence="7">
    <location>
        <begin position="37"/>
        <end position="56"/>
    </location>
</feature>
<evidence type="ECO:0000313" key="11">
    <source>
        <dbReference type="Proteomes" id="UP001196870"/>
    </source>
</evidence>
<feature type="transmembrane region" description="Helical" evidence="7">
    <location>
        <begin position="267"/>
        <end position="286"/>
    </location>
</feature>
<feature type="domain" description="ABC transmembrane type-1" evidence="9">
    <location>
        <begin position="40"/>
        <end position="324"/>
    </location>
</feature>
<reference evidence="11" key="1">
    <citation type="journal article" date="2021" name="Syst. Appl. Microbiol.">
        <title>Roseomonas hellenica sp. nov., isolated from roots of wild-growing Alkanna tinctoria.</title>
        <authorList>
            <person name="Rat A."/>
            <person name="Naranjo H.D."/>
            <person name="Lebbe L."/>
            <person name="Cnockaert M."/>
            <person name="Krigas N."/>
            <person name="Grigoriadou K."/>
            <person name="Maloupa E."/>
            <person name="Willems A."/>
        </authorList>
    </citation>
    <scope>NUCLEOTIDE SEQUENCE [LARGE SCALE GENOMIC DNA]</scope>
    <source>
        <strain evidence="11">LMG 31523</strain>
    </source>
</reference>
<dbReference type="InterPro" id="IPR036640">
    <property type="entry name" value="ABC1_TM_sf"/>
</dbReference>
<evidence type="ECO:0000256" key="2">
    <source>
        <dbReference type="ARBA" id="ARBA00022692"/>
    </source>
</evidence>
<feature type="domain" description="ABC transporter" evidence="8">
    <location>
        <begin position="358"/>
        <end position="593"/>
    </location>
</feature>
<dbReference type="InterPro" id="IPR027417">
    <property type="entry name" value="P-loop_NTPase"/>
</dbReference>
<dbReference type="Pfam" id="PF00664">
    <property type="entry name" value="ABC_membrane"/>
    <property type="match status" value="1"/>
</dbReference>
<keyword evidence="6 7" id="KW-0472">Membrane</keyword>
<dbReference type="InterPro" id="IPR017871">
    <property type="entry name" value="ABC_transporter-like_CS"/>
</dbReference>
<dbReference type="EMBL" id="JAAGBB010000008">
    <property type="protein sequence ID" value="MBR0664471.1"/>
    <property type="molecule type" value="Genomic_DNA"/>
</dbReference>
<feature type="transmembrane region" description="Helical" evidence="7">
    <location>
        <begin position="77"/>
        <end position="96"/>
    </location>
</feature>
<dbReference type="GO" id="GO:0005524">
    <property type="term" value="F:ATP binding"/>
    <property type="evidence" value="ECO:0007669"/>
    <property type="project" value="UniProtKB-KW"/>
</dbReference>
<accession>A0ABS5EVZ6</accession>
<comment type="caution">
    <text evidence="10">The sequence shown here is derived from an EMBL/GenBank/DDBJ whole genome shotgun (WGS) entry which is preliminary data.</text>
</comment>
<evidence type="ECO:0000256" key="3">
    <source>
        <dbReference type="ARBA" id="ARBA00022741"/>
    </source>
</evidence>
<dbReference type="SUPFAM" id="SSF90123">
    <property type="entry name" value="ABC transporter transmembrane region"/>
    <property type="match status" value="1"/>
</dbReference>
<evidence type="ECO:0000256" key="4">
    <source>
        <dbReference type="ARBA" id="ARBA00022840"/>
    </source>
</evidence>
<dbReference type="SUPFAM" id="SSF52540">
    <property type="entry name" value="P-loop containing nucleoside triphosphate hydrolases"/>
    <property type="match status" value="1"/>
</dbReference>
<dbReference type="Gene3D" id="1.20.1560.10">
    <property type="entry name" value="ABC transporter type 1, transmembrane domain"/>
    <property type="match status" value="1"/>
</dbReference>
<proteinExistence type="predicted"/>
<dbReference type="PROSITE" id="PS50929">
    <property type="entry name" value="ABC_TM1F"/>
    <property type="match status" value="1"/>
</dbReference>
<keyword evidence="3" id="KW-0547">Nucleotide-binding</keyword>
<dbReference type="InterPro" id="IPR003439">
    <property type="entry name" value="ABC_transporter-like_ATP-bd"/>
</dbReference>
<feature type="transmembrane region" description="Helical" evidence="7">
    <location>
        <begin position="179"/>
        <end position="199"/>
    </location>
</feature>
<dbReference type="PANTHER" id="PTHR24221:SF632">
    <property type="entry name" value="ATP-DEPENDENT LIPID A-CORE FLIPPASE"/>
    <property type="match status" value="1"/>
</dbReference>
<evidence type="ECO:0000256" key="6">
    <source>
        <dbReference type="ARBA" id="ARBA00023136"/>
    </source>
</evidence>
<dbReference type="PANTHER" id="PTHR24221">
    <property type="entry name" value="ATP-BINDING CASSETTE SUB-FAMILY B"/>
    <property type="match status" value="1"/>
</dbReference>
<name>A0ABS5EVZ6_9PROT</name>
<keyword evidence="11" id="KW-1185">Reference proteome</keyword>
<evidence type="ECO:0000256" key="1">
    <source>
        <dbReference type="ARBA" id="ARBA00004651"/>
    </source>
</evidence>
<keyword evidence="2 7" id="KW-0812">Transmembrane</keyword>
<evidence type="ECO:0000259" key="9">
    <source>
        <dbReference type="PROSITE" id="PS50929"/>
    </source>
</evidence>
<sequence>MDERACRPGPPGDAEGARDHLGSPTQFIWHYISRWRAHFAALAAAILLAASCAVAVQFEMKLLIDAMAGEAPHTHSAVWAALTAFIGLIAAESLLWRVSGWIGCKATLGAGVEMRADLFSHLGGHPISYFLENRAGSLGQRITATAGNFGALANTVTWRIAPPCVDFAGAMVVFSMIDWRMALVLGTAVPAIAVGLLLLGKKGKPLHKAYAAEAGETAGELTDVISNMWAIKAFSARVPEGERLVEKFRKEAAIQRRSWMYIERIRLLFDVVLWVVATTILCWAVYRWQERGITSGDVVIVSALTFRILHGVRDLVLSLVDIGQQFGFIEETLSLIGSPPLLTDGLGSCRLQRGGGSIEFRDVSFGYRAAGEDAIRNLKLCIPSGQKVGIVGPSGAGKSTLISLIQRLYDAQEGEVLVGGRSVRSVTQDSLRDALAVVPQEVSLFHRSVMENIRIARPSATDEEIFAAARAALCDGFVQGLPYGYHTVVGERGAKLSGGQRQRIGLARAFLKMAPIVIFDEATSALDSESEILLQKAVVDLMGGHTVIAVAHRISSILAFDRVLVMQNGTVVEDGRPADLLQQAGHFRRIWRLQSGALGNGAPAFQESRPELHGL</sequence>
<dbReference type="InterPro" id="IPR011527">
    <property type="entry name" value="ABC1_TM_dom"/>
</dbReference>
<evidence type="ECO:0000256" key="7">
    <source>
        <dbReference type="SAM" id="Phobius"/>
    </source>
</evidence>
<dbReference type="InterPro" id="IPR039421">
    <property type="entry name" value="Type_1_exporter"/>
</dbReference>
<keyword evidence="4 10" id="KW-0067">ATP-binding</keyword>
<evidence type="ECO:0000256" key="5">
    <source>
        <dbReference type="ARBA" id="ARBA00022989"/>
    </source>
</evidence>
<dbReference type="Proteomes" id="UP001196870">
    <property type="component" value="Unassembled WGS sequence"/>
</dbReference>
<dbReference type="Gene3D" id="3.40.50.300">
    <property type="entry name" value="P-loop containing nucleotide triphosphate hydrolases"/>
    <property type="match status" value="1"/>
</dbReference>
<dbReference type="Pfam" id="PF00005">
    <property type="entry name" value="ABC_tran"/>
    <property type="match status" value="1"/>
</dbReference>
<gene>
    <name evidence="10" type="ORF">GXW71_08905</name>
</gene>
<comment type="subcellular location">
    <subcellularLocation>
        <location evidence="1">Cell membrane</location>
        <topology evidence="1">Multi-pass membrane protein</topology>
    </subcellularLocation>
</comment>
<keyword evidence="5 7" id="KW-1133">Transmembrane helix</keyword>
<protein>
    <submittedName>
        <fullName evidence="10">ABC transporter ATP-binding protein</fullName>
    </submittedName>
</protein>
<dbReference type="PROSITE" id="PS50893">
    <property type="entry name" value="ABC_TRANSPORTER_2"/>
    <property type="match status" value="1"/>
</dbReference>
<dbReference type="SMART" id="SM00382">
    <property type="entry name" value="AAA"/>
    <property type="match status" value="1"/>
</dbReference>
<evidence type="ECO:0000259" key="8">
    <source>
        <dbReference type="PROSITE" id="PS50893"/>
    </source>
</evidence>
<organism evidence="10 11">
    <name type="scientific">Plastoroseomonas hellenica</name>
    <dbReference type="NCBI Taxonomy" id="2687306"/>
    <lineage>
        <taxon>Bacteria</taxon>
        <taxon>Pseudomonadati</taxon>
        <taxon>Pseudomonadota</taxon>
        <taxon>Alphaproteobacteria</taxon>
        <taxon>Acetobacterales</taxon>
        <taxon>Acetobacteraceae</taxon>
        <taxon>Plastoroseomonas</taxon>
    </lineage>
</organism>
<dbReference type="InterPro" id="IPR003593">
    <property type="entry name" value="AAA+_ATPase"/>
</dbReference>